<evidence type="ECO:0000256" key="7">
    <source>
        <dbReference type="ARBA" id="ARBA00022679"/>
    </source>
</evidence>
<evidence type="ECO:0000256" key="1">
    <source>
        <dbReference type="ARBA" id="ARBA00004496"/>
    </source>
</evidence>
<feature type="binding site" evidence="14">
    <location>
        <position position="198"/>
    </location>
    <ligand>
        <name>S-adenosyl-L-methionine</name>
        <dbReference type="ChEBI" id="CHEBI:59789"/>
    </ligand>
</feature>
<keyword evidence="11 14" id="KW-0408">Iron</keyword>
<keyword evidence="8 14" id="KW-0949">S-adenosyl-L-methionine</keyword>
<dbReference type="SFLD" id="SFLDS00029">
    <property type="entry name" value="Radical_SAM"/>
    <property type="match status" value="1"/>
</dbReference>
<keyword evidence="6 14" id="KW-0489">Methyltransferase</keyword>
<dbReference type="SFLD" id="SFLDG01062">
    <property type="entry name" value="methyltransferase_(Class_A)"/>
    <property type="match status" value="1"/>
</dbReference>
<dbReference type="InterPro" id="IPR007197">
    <property type="entry name" value="rSAM"/>
</dbReference>
<dbReference type="Pfam" id="PF04055">
    <property type="entry name" value="Radical_SAM"/>
    <property type="match status" value="1"/>
</dbReference>
<dbReference type="GO" id="GO:0019843">
    <property type="term" value="F:rRNA binding"/>
    <property type="evidence" value="ECO:0007669"/>
    <property type="project" value="UniProtKB-UniRule"/>
</dbReference>
<dbReference type="SFLD" id="SFLDF00275">
    <property type="entry name" value="adenosine_C2_methyltransferase"/>
    <property type="match status" value="1"/>
</dbReference>
<evidence type="ECO:0000256" key="8">
    <source>
        <dbReference type="ARBA" id="ARBA00022691"/>
    </source>
</evidence>
<feature type="binding site" evidence="14">
    <location>
        <position position="117"/>
    </location>
    <ligand>
        <name>[4Fe-4S] cluster</name>
        <dbReference type="ChEBI" id="CHEBI:49883"/>
        <note>4Fe-4S-S-AdoMet</note>
    </ligand>
</feature>
<comment type="similarity">
    <text evidence="2 14">Belongs to the radical SAM superfamily. RlmN family.</text>
</comment>
<comment type="function">
    <text evidence="14">Specifically methylates position 2 of adenine 2503 in 23S rRNA and position 2 of adenine 37 in tRNAs.</text>
</comment>
<reference evidence="16 17" key="1">
    <citation type="submission" date="2019-02" db="EMBL/GenBank/DDBJ databases">
        <title>Deep-cultivation of Planctomycetes and their phenomic and genomic characterization uncovers novel biology.</title>
        <authorList>
            <person name="Wiegand S."/>
            <person name="Jogler M."/>
            <person name="Boedeker C."/>
            <person name="Pinto D."/>
            <person name="Vollmers J."/>
            <person name="Rivas-Marin E."/>
            <person name="Kohn T."/>
            <person name="Peeters S.H."/>
            <person name="Heuer A."/>
            <person name="Rast P."/>
            <person name="Oberbeckmann S."/>
            <person name="Bunk B."/>
            <person name="Jeske O."/>
            <person name="Meyerdierks A."/>
            <person name="Storesund J.E."/>
            <person name="Kallscheuer N."/>
            <person name="Luecker S."/>
            <person name="Lage O.M."/>
            <person name="Pohl T."/>
            <person name="Merkel B.J."/>
            <person name="Hornburger P."/>
            <person name="Mueller R.-W."/>
            <person name="Bruemmer F."/>
            <person name="Labrenz M."/>
            <person name="Spormann A.M."/>
            <person name="Op den Camp H."/>
            <person name="Overmann J."/>
            <person name="Amann R."/>
            <person name="Jetten M.S.M."/>
            <person name="Mascher T."/>
            <person name="Medema M.H."/>
            <person name="Devos D.P."/>
            <person name="Kaster A.-K."/>
            <person name="Ovreas L."/>
            <person name="Rohde M."/>
            <person name="Galperin M.Y."/>
            <person name="Jogler C."/>
        </authorList>
    </citation>
    <scope>NUCLEOTIDE SEQUENCE [LARGE SCALE GENOMIC DNA]</scope>
    <source>
        <strain evidence="16 17">Pla110</strain>
    </source>
</reference>
<dbReference type="NCBIfam" id="TIGR00048">
    <property type="entry name" value="rRNA_mod_RlmN"/>
    <property type="match status" value="1"/>
</dbReference>
<evidence type="ECO:0000256" key="14">
    <source>
        <dbReference type="HAMAP-Rule" id="MF_01849"/>
    </source>
</evidence>
<dbReference type="EC" id="2.1.1.192" evidence="14"/>
<dbReference type="GO" id="GO:0070475">
    <property type="term" value="P:rRNA base methylation"/>
    <property type="evidence" value="ECO:0007669"/>
    <property type="project" value="UniProtKB-UniRule"/>
</dbReference>
<dbReference type="OrthoDB" id="9793973at2"/>
<evidence type="ECO:0000256" key="6">
    <source>
        <dbReference type="ARBA" id="ARBA00022603"/>
    </source>
</evidence>
<feature type="binding site" evidence="14">
    <location>
        <begin position="166"/>
        <end position="167"/>
    </location>
    <ligand>
        <name>S-adenosyl-L-methionine</name>
        <dbReference type="ChEBI" id="CHEBI:59789"/>
    </ligand>
</feature>
<evidence type="ECO:0000313" key="16">
    <source>
        <dbReference type="EMBL" id="QDU81637.1"/>
    </source>
</evidence>
<keyword evidence="12 14" id="KW-0411">Iron-sulfur</keyword>
<dbReference type="GO" id="GO:0000049">
    <property type="term" value="F:tRNA binding"/>
    <property type="evidence" value="ECO:0007669"/>
    <property type="project" value="UniProtKB-UniRule"/>
</dbReference>
<name>A0A518CQZ0_9PLAN</name>
<dbReference type="PIRSF" id="PIRSF006004">
    <property type="entry name" value="CHP00048"/>
    <property type="match status" value="1"/>
</dbReference>
<comment type="miscellaneous">
    <text evidence="14">Reaction proceeds by a ping-pong mechanism involving intermediate methylation of a conserved cysteine residue.</text>
</comment>
<feature type="binding site" evidence="14">
    <location>
        <begin position="221"/>
        <end position="223"/>
    </location>
    <ligand>
        <name>S-adenosyl-L-methionine</name>
        <dbReference type="ChEBI" id="CHEBI:59789"/>
    </ligand>
</feature>
<feature type="binding site" evidence="14">
    <location>
        <position position="121"/>
    </location>
    <ligand>
        <name>[4Fe-4S] cluster</name>
        <dbReference type="ChEBI" id="CHEBI:49883"/>
        <note>4Fe-4S-S-AdoMet</note>
    </ligand>
</feature>
<keyword evidence="10 14" id="KW-0479">Metal-binding</keyword>
<dbReference type="Gene3D" id="1.10.150.530">
    <property type="match status" value="1"/>
</dbReference>
<dbReference type="FunFam" id="3.20.20.70:FF:000014">
    <property type="entry name" value="Probable dual-specificity RNA methyltransferase RlmN"/>
    <property type="match status" value="1"/>
</dbReference>
<dbReference type="GO" id="GO:0070040">
    <property type="term" value="F:rRNA (adenine(2503)-C2-)-methyltransferase activity"/>
    <property type="evidence" value="ECO:0007669"/>
    <property type="project" value="UniProtKB-UniRule"/>
</dbReference>
<evidence type="ECO:0000256" key="5">
    <source>
        <dbReference type="ARBA" id="ARBA00022552"/>
    </source>
</evidence>
<dbReference type="PROSITE" id="PS51918">
    <property type="entry name" value="RADICAL_SAM"/>
    <property type="match status" value="1"/>
</dbReference>
<keyword evidence="17" id="KW-1185">Reference proteome</keyword>
<comment type="cofactor">
    <cofactor evidence="14">
        <name>[4Fe-4S] cluster</name>
        <dbReference type="ChEBI" id="CHEBI:49883"/>
    </cofactor>
    <text evidence="14">Binds 1 [4Fe-4S] cluster. The cluster is coordinated with 3 cysteines and an exchangeable S-adenosyl-L-methionine.</text>
</comment>
<feature type="active site" description="S-methylcysteine intermediate" evidence="14">
    <location>
        <position position="340"/>
    </location>
</feature>
<evidence type="ECO:0000256" key="2">
    <source>
        <dbReference type="ARBA" id="ARBA00007544"/>
    </source>
</evidence>
<dbReference type="InterPro" id="IPR004383">
    <property type="entry name" value="rRNA_lsu_MTrfase_RlmN/Cfr"/>
</dbReference>
<feature type="binding site" evidence="14">
    <location>
        <position position="297"/>
    </location>
    <ligand>
        <name>S-adenosyl-L-methionine</name>
        <dbReference type="ChEBI" id="CHEBI:59789"/>
    </ligand>
</feature>
<evidence type="ECO:0000256" key="11">
    <source>
        <dbReference type="ARBA" id="ARBA00023004"/>
    </source>
</evidence>
<feature type="active site" description="Proton acceptor" evidence="14">
    <location>
        <position position="97"/>
    </location>
</feature>
<dbReference type="GO" id="GO:0051539">
    <property type="term" value="F:4 iron, 4 sulfur cluster binding"/>
    <property type="evidence" value="ECO:0007669"/>
    <property type="project" value="UniProtKB-UniRule"/>
</dbReference>
<dbReference type="Gene3D" id="3.20.20.70">
    <property type="entry name" value="Aldolase class I"/>
    <property type="match status" value="1"/>
</dbReference>
<evidence type="ECO:0000256" key="9">
    <source>
        <dbReference type="ARBA" id="ARBA00022694"/>
    </source>
</evidence>
<comment type="subcellular location">
    <subcellularLocation>
        <location evidence="1 14">Cytoplasm</location>
    </subcellularLocation>
</comment>
<dbReference type="GO" id="GO:0030488">
    <property type="term" value="P:tRNA methylation"/>
    <property type="evidence" value="ECO:0007669"/>
    <property type="project" value="UniProtKB-UniRule"/>
</dbReference>
<keyword evidence="3 14" id="KW-0004">4Fe-4S</keyword>
<dbReference type="RefSeq" id="WP_144997152.1">
    <property type="nucleotide sequence ID" value="NZ_CP036281.1"/>
</dbReference>
<comment type="catalytic activity">
    <reaction evidence="14">
        <text>adenosine(37) in tRNA + 2 reduced [2Fe-2S]-[ferredoxin] + 2 S-adenosyl-L-methionine = 2-methyladenosine(37) in tRNA + 5'-deoxyadenosine + L-methionine + 2 oxidized [2Fe-2S]-[ferredoxin] + S-adenosyl-L-homocysteine</text>
        <dbReference type="Rhea" id="RHEA:43332"/>
        <dbReference type="Rhea" id="RHEA-COMP:10000"/>
        <dbReference type="Rhea" id="RHEA-COMP:10001"/>
        <dbReference type="Rhea" id="RHEA-COMP:10162"/>
        <dbReference type="Rhea" id="RHEA-COMP:10485"/>
        <dbReference type="ChEBI" id="CHEBI:17319"/>
        <dbReference type="ChEBI" id="CHEBI:33737"/>
        <dbReference type="ChEBI" id="CHEBI:33738"/>
        <dbReference type="ChEBI" id="CHEBI:57844"/>
        <dbReference type="ChEBI" id="CHEBI:57856"/>
        <dbReference type="ChEBI" id="CHEBI:59789"/>
        <dbReference type="ChEBI" id="CHEBI:74411"/>
        <dbReference type="ChEBI" id="CHEBI:74497"/>
        <dbReference type="EC" id="2.1.1.192"/>
    </reaction>
</comment>
<keyword evidence="7 14" id="KW-0808">Transferase</keyword>
<dbReference type="AlphaFoldDB" id="A0A518CQZ0"/>
<dbReference type="InterPro" id="IPR013785">
    <property type="entry name" value="Aldolase_TIM"/>
</dbReference>
<dbReference type="GO" id="GO:0005737">
    <property type="term" value="C:cytoplasm"/>
    <property type="evidence" value="ECO:0007669"/>
    <property type="project" value="UniProtKB-SubCell"/>
</dbReference>
<accession>A0A518CQZ0</accession>
<dbReference type="GO" id="GO:0046872">
    <property type="term" value="F:metal ion binding"/>
    <property type="evidence" value="ECO:0007669"/>
    <property type="project" value="UniProtKB-KW"/>
</dbReference>
<keyword evidence="5 14" id="KW-0698">rRNA processing</keyword>
<evidence type="ECO:0000256" key="4">
    <source>
        <dbReference type="ARBA" id="ARBA00022490"/>
    </source>
</evidence>
<evidence type="ECO:0000256" key="3">
    <source>
        <dbReference type="ARBA" id="ARBA00022485"/>
    </source>
</evidence>
<dbReference type="HAMAP" id="MF_01849">
    <property type="entry name" value="RNA_methyltr_RlmN"/>
    <property type="match status" value="1"/>
</dbReference>
<sequence>MTSTAPSPIPFLSLSQDELQSWLQENGEPAYRTGQIWSWIHQQRAASFEAMSNLPQELRNKLQESFALFQTEQLRHQKARDNTEKLLLRLRDGEEIECVLMRETNRRTICISTQVGCAMGCTFCASGLLGLSRNLTKAEILEQIYLLDRLLKTDERLTNIVVMGIGEPLANLKELLPALATVHSEEGMGIGVRRVTISTVGLPGKIEELAETGLPYNLAISLHAPNDELRTEIVPVNKNVGIDKLLSAADAYFDQTGRRVSYEYILLGSINDRPVHAQQLADLMHGRNAHVNLIPMNDVEELPFHSPSAPRTQEFERLLRDSGVNVTVRKRKGADIDAACGQLRLNEQKQKSPDATIVSLKT</sequence>
<evidence type="ECO:0000256" key="10">
    <source>
        <dbReference type="ARBA" id="ARBA00022723"/>
    </source>
</evidence>
<feature type="domain" description="Radical SAM core" evidence="15">
    <location>
        <begin position="103"/>
        <end position="335"/>
    </location>
</feature>
<comment type="caution">
    <text evidence="14">Lacks conserved residue(s) required for the propagation of feature annotation.</text>
</comment>
<dbReference type="Pfam" id="PF21016">
    <property type="entry name" value="RlmN_N"/>
    <property type="match status" value="1"/>
</dbReference>
<proteinExistence type="inferred from homology"/>
<dbReference type="InterPro" id="IPR040072">
    <property type="entry name" value="Methyltransferase_A"/>
</dbReference>
<evidence type="ECO:0000313" key="17">
    <source>
        <dbReference type="Proteomes" id="UP000317178"/>
    </source>
</evidence>
<keyword evidence="13 14" id="KW-1015">Disulfide bond</keyword>
<protein>
    <recommendedName>
        <fullName evidence="14">Probable dual-specificity RNA methyltransferase RlmN</fullName>
        <ecNumber evidence="14">2.1.1.192</ecNumber>
    </recommendedName>
    <alternativeName>
        <fullName evidence="14">23S rRNA (adenine(2503)-C(2))-methyltransferase</fullName>
    </alternativeName>
    <alternativeName>
        <fullName evidence="14">23S rRNA m2A2503 methyltransferase</fullName>
    </alternativeName>
    <alternativeName>
        <fullName evidence="14">Ribosomal RNA large subunit methyltransferase N</fullName>
    </alternativeName>
    <alternativeName>
        <fullName evidence="14">tRNA (adenine(37)-C(2))-methyltransferase</fullName>
    </alternativeName>
    <alternativeName>
        <fullName evidence="14">tRNA m2A37 methyltransferase</fullName>
    </alternativeName>
</protein>
<dbReference type="InterPro" id="IPR027492">
    <property type="entry name" value="RNA_MTrfase_RlmN"/>
</dbReference>
<dbReference type="GO" id="GO:0002935">
    <property type="term" value="F:tRNA (adenine(37)-C2)-methyltransferase activity"/>
    <property type="evidence" value="ECO:0007669"/>
    <property type="project" value="UniProtKB-UniRule"/>
</dbReference>
<dbReference type="PANTHER" id="PTHR30544">
    <property type="entry name" value="23S RRNA METHYLTRANSFERASE"/>
    <property type="match status" value="1"/>
</dbReference>
<dbReference type="KEGG" id="plon:Pla110_33800"/>
<evidence type="ECO:0000256" key="12">
    <source>
        <dbReference type="ARBA" id="ARBA00023014"/>
    </source>
</evidence>
<evidence type="ECO:0000259" key="15">
    <source>
        <dbReference type="PROSITE" id="PS51918"/>
    </source>
</evidence>
<comment type="catalytic activity">
    <reaction evidence="14">
        <text>adenosine(2503) in 23S rRNA + 2 reduced [2Fe-2S]-[ferredoxin] + 2 S-adenosyl-L-methionine = 2-methyladenosine(2503) in 23S rRNA + 5'-deoxyadenosine + L-methionine + 2 oxidized [2Fe-2S]-[ferredoxin] + S-adenosyl-L-homocysteine</text>
        <dbReference type="Rhea" id="RHEA:42916"/>
        <dbReference type="Rhea" id="RHEA-COMP:10000"/>
        <dbReference type="Rhea" id="RHEA-COMP:10001"/>
        <dbReference type="Rhea" id="RHEA-COMP:10152"/>
        <dbReference type="Rhea" id="RHEA-COMP:10282"/>
        <dbReference type="ChEBI" id="CHEBI:17319"/>
        <dbReference type="ChEBI" id="CHEBI:33737"/>
        <dbReference type="ChEBI" id="CHEBI:33738"/>
        <dbReference type="ChEBI" id="CHEBI:57844"/>
        <dbReference type="ChEBI" id="CHEBI:57856"/>
        <dbReference type="ChEBI" id="CHEBI:59789"/>
        <dbReference type="ChEBI" id="CHEBI:74411"/>
        <dbReference type="ChEBI" id="CHEBI:74497"/>
        <dbReference type="EC" id="2.1.1.192"/>
    </reaction>
</comment>
<dbReference type="SUPFAM" id="SSF102114">
    <property type="entry name" value="Radical SAM enzymes"/>
    <property type="match status" value="1"/>
</dbReference>
<dbReference type="InterPro" id="IPR058240">
    <property type="entry name" value="rSAM_sf"/>
</dbReference>
<evidence type="ECO:0000256" key="13">
    <source>
        <dbReference type="ARBA" id="ARBA00023157"/>
    </source>
</evidence>
<feature type="binding site" evidence="14">
    <location>
        <position position="124"/>
    </location>
    <ligand>
        <name>[4Fe-4S] cluster</name>
        <dbReference type="ChEBI" id="CHEBI:49883"/>
        <note>4Fe-4S-S-AdoMet</note>
    </ligand>
</feature>
<dbReference type="CDD" id="cd01335">
    <property type="entry name" value="Radical_SAM"/>
    <property type="match status" value="1"/>
</dbReference>
<keyword evidence="4 14" id="KW-0963">Cytoplasm</keyword>
<gene>
    <name evidence="14 16" type="primary">rlmN</name>
    <name evidence="16" type="ORF">Pla110_33800</name>
</gene>
<dbReference type="Proteomes" id="UP000317178">
    <property type="component" value="Chromosome"/>
</dbReference>
<dbReference type="EMBL" id="CP036281">
    <property type="protein sequence ID" value="QDU81637.1"/>
    <property type="molecule type" value="Genomic_DNA"/>
</dbReference>
<keyword evidence="9 14" id="KW-0819">tRNA processing</keyword>
<organism evidence="16 17">
    <name type="scientific">Polystyrenella longa</name>
    <dbReference type="NCBI Taxonomy" id="2528007"/>
    <lineage>
        <taxon>Bacteria</taxon>
        <taxon>Pseudomonadati</taxon>
        <taxon>Planctomycetota</taxon>
        <taxon>Planctomycetia</taxon>
        <taxon>Planctomycetales</taxon>
        <taxon>Planctomycetaceae</taxon>
        <taxon>Polystyrenella</taxon>
    </lineage>
</organism>
<dbReference type="PANTHER" id="PTHR30544:SF5">
    <property type="entry name" value="RADICAL SAM CORE DOMAIN-CONTAINING PROTEIN"/>
    <property type="match status" value="1"/>
</dbReference>
<dbReference type="InterPro" id="IPR048641">
    <property type="entry name" value="RlmN_N"/>
</dbReference>